<name>A0ABT5YMI5_9PROT</name>
<evidence type="ECO:0000256" key="5">
    <source>
        <dbReference type="SAM" id="Coils"/>
    </source>
</evidence>
<feature type="coiled-coil region" evidence="5">
    <location>
        <begin position="120"/>
        <end position="217"/>
    </location>
</feature>
<dbReference type="EMBL" id="JARHUD010000005">
    <property type="protein sequence ID" value="MDF2096112.1"/>
    <property type="molecule type" value="Genomic_DNA"/>
</dbReference>
<evidence type="ECO:0000256" key="2">
    <source>
        <dbReference type="ARBA" id="ARBA00022692"/>
    </source>
</evidence>
<dbReference type="NCBIfam" id="TIGR03794">
    <property type="entry name" value="NHLM_micro_HlyD"/>
    <property type="match status" value="1"/>
</dbReference>
<dbReference type="Gene3D" id="2.40.50.100">
    <property type="match status" value="1"/>
</dbReference>
<dbReference type="InterPro" id="IPR011053">
    <property type="entry name" value="Single_hybrid_motif"/>
</dbReference>
<sequence length="402" mass="43813">MRPALWGAGLVVAALTLAAVVWSGFFRIPIAVSGQGIILAPAGIADVVANAPGQVRELAVQPGHEITEGAVVARISQPDVDLNLAVARGELEDARTFLNQLTDFHQRDVASRDAARAARARSLRERIEATKGRRDALIAQGRDLQQLVEKGLVRRDRLLDLNHEILIAEGQIADAEDELEAIASNAAIEATEEQRERLEAERRITEALRKVRSLTEQLERMGAVRSPFVGRVVESKVNVGQMVESGTPVITLERRDPEQTSRVPIVVTYVEAADGKKIQPGMEVEISPSTTTREEHGFIRGTVTHVSDVPASSAGMLRALQNDHLVQSFVQRLGAPFEVTVLPESHPDGSGRLMWSSQRPNPPRIESGTMAEVRITTRSNSLLSLAIPAFKYLGADPEDQTE</sequence>
<dbReference type="Proteomes" id="UP001215503">
    <property type="component" value="Unassembled WGS sequence"/>
</dbReference>
<dbReference type="RefSeq" id="WP_275822755.1">
    <property type="nucleotide sequence ID" value="NZ_JARHUD010000005.1"/>
</dbReference>
<keyword evidence="2" id="KW-0812">Transmembrane</keyword>
<protein>
    <submittedName>
        <fullName evidence="8">NHLP bacteriocin system secretion protein</fullName>
    </submittedName>
</protein>
<keyword evidence="9" id="KW-1185">Reference proteome</keyword>
<dbReference type="SUPFAM" id="SSF111369">
    <property type="entry name" value="HlyD-like secretion proteins"/>
    <property type="match status" value="1"/>
</dbReference>
<evidence type="ECO:0000256" key="4">
    <source>
        <dbReference type="ARBA" id="ARBA00023136"/>
    </source>
</evidence>
<reference evidence="8 9" key="1">
    <citation type="submission" date="2023-03" db="EMBL/GenBank/DDBJ databases">
        <title>Fodinicurvata sp. CAU 1616 isolated from sea sendiment.</title>
        <authorList>
            <person name="Kim W."/>
        </authorList>
    </citation>
    <scope>NUCLEOTIDE SEQUENCE [LARGE SCALE GENOMIC DNA]</scope>
    <source>
        <strain evidence="8 9">CAU 1616</strain>
    </source>
</reference>
<proteinExistence type="predicted"/>
<evidence type="ECO:0000313" key="8">
    <source>
        <dbReference type="EMBL" id="MDF2096112.1"/>
    </source>
</evidence>
<evidence type="ECO:0000256" key="6">
    <source>
        <dbReference type="SAM" id="MobiDB-lite"/>
    </source>
</evidence>
<organism evidence="8 9">
    <name type="scientific">Aquibaculum arenosum</name>
    <dbReference type="NCBI Taxonomy" id="3032591"/>
    <lineage>
        <taxon>Bacteria</taxon>
        <taxon>Pseudomonadati</taxon>
        <taxon>Pseudomonadota</taxon>
        <taxon>Alphaproteobacteria</taxon>
        <taxon>Rhodospirillales</taxon>
        <taxon>Rhodovibrionaceae</taxon>
        <taxon>Aquibaculum</taxon>
    </lineage>
</organism>
<dbReference type="InterPro" id="IPR050739">
    <property type="entry name" value="MFP"/>
</dbReference>
<accession>A0ABT5YMI5</accession>
<gene>
    <name evidence="8" type="ORF">P2G67_09005</name>
</gene>
<evidence type="ECO:0000259" key="7">
    <source>
        <dbReference type="Pfam" id="PF25973"/>
    </source>
</evidence>
<dbReference type="Pfam" id="PF25973">
    <property type="entry name" value="BSH_CzcB"/>
    <property type="match status" value="1"/>
</dbReference>
<comment type="subcellular location">
    <subcellularLocation>
        <location evidence="1">Membrane</location>
        <topology evidence="1">Single-pass membrane protein</topology>
    </subcellularLocation>
</comment>
<comment type="caution">
    <text evidence="8">The sequence shown here is derived from an EMBL/GenBank/DDBJ whole genome shotgun (WGS) entry which is preliminary data.</text>
</comment>
<evidence type="ECO:0000313" key="9">
    <source>
        <dbReference type="Proteomes" id="UP001215503"/>
    </source>
</evidence>
<dbReference type="PANTHER" id="PTHR30386">
    <property type="entry name" value="MEMBRANE FUSION SUBUNIT OF EMRAB-TOLC MULTIDRUG EFFLUX PUMP"/>
    <property type="match status" value="1"/>
</dbReference>
<dbReference type="PANTHER" id="PTHR30386:SF26">
    <property type="entry name" value="TRANSPORT PROTEIN COMB"/>
    <property type="match status" value="1"/>
</dbReference>
<evidence type="ECO:0000256" key="3">
    <source>
        <dbReference type="ARBA" id="ARBA00022989"/>
    </source>
</evidence>
<dbReference type="InterPro" id="IPR058647">
    <property type="entry name" value="BSH_CzcB-like"/>
</dbReference>
<dbReference type="InterPro" id="IPR022275">
    <property type="entry name" value="NHPM_bacteriocin_SS_HylD"/>
</dbReference>
<keyword evidence="3" id="KW-1133">Transmembrane helix</keyword>
<keyword evidence="4" id="KW-0472">Membrane</keyword>
<feature type="domain" description="CzcB-like barrel-sandwich hybrid" evidence="7">
    <location>
        <begin position="44"/>
        <end position="251"/>
    </location>
</feature>
<feature type="region of interest" description="Disordered" evidence="6">
    <location>
        <begin position="347"/>
        <end position="366"/>
    </location>
</feature>
<dbReference type="SUPFAM" id="SSF51230">
    <property type="entry name" value="Single hybrid motif"/>
    <property type="match status" value="1"/>
</dbReference>
<evidence type="ECO:0000256" key="1">
    <source>
        <dbReference type="ARBA" id="ARBA00004167"/>
    </source>
</evidence>
<keyword evidence="5" id="KW-0175">Coiled coil</keyword>